<reference evidence="2" key="1">
    <citation type="submission" date="2021-03" db="EMBL/GenBank/DDBJ databases">
        <title>Acinetobacter spp. whole-genome sequenced from Terengganu.</title>
        <authorList>
            <person name="Mohd Rani F."/>
        </authorList>
    </citation>
    <scope>NUCLEOTIDE SEQUENCE</scope>
    <source>
        <strain evidence="2">AC1502</strain>
    </source>
</reference>
<protein>
    <submittedName>
        <fullName evidence="2">Uncharacterized protein</fullName>
    </submittedName>
</protein>
<feature type="signal peptide" evidence="1">
    <location>
        <begin position="1"/>
        <end position="26"/>
    </location>
</feature>
<proteinExistence type="predicted"/>
<dbReference type="PROSITE" id="PS51257">
    <property type="entry name" value="PROKAR_LIPOPROTEIN"/>
    <property type="match status" value="1"/>
</dbReference>
<evidence type="ECO:0000313" key="3">
    <source>
        <dbReference type="Proteomes" id="UP000670925"/>
    </source>
</evidence>
<evidence type="ECO:0000313" key="2">
    <source>
        <dbReference type="EMBL" id="MBO3659513.1"/>
    </source>
</evidence>
<dbReference type="RefSeq" id="WP_208464852.1">
    <property type="nucleotide sequence ID" value="NZ_JAGFOT010000028.1"/>
</dbReference>
<feature type="chain" id="PRO_5043487223" evidence="1">
    <location>
        <begin position="27"/>
        <end position="119"/>
    </location>
</feature>
<dbReference type="AlphaFoldDB" id="A0AAW4JAE7"/>
<organism evidence="2 3">
    <name type="scientific">Acinetobacter haemolyticus</name>
    <dbReference type="NCBI Taxonomy" id="29430"/>
    <lineage>
        <taxon>Bacteria</taxon>
        <taxon>Pseudomonadati</taxon>
        <taxon>Pseudomonadota</taxon>
        <taxon>Gammaproteobacteria</taxon>
        <taxon>Moraxellales</taxon>
        <taxon>Moraxellaceae</taxon>
        <taxon>Acinetobacter</taxon>
    </lineage>
</organism>
<gene>
    <name evidence="2" type="ORF">J5N55_15700</name>
</gene>
<name>A0AAW4JAE7_ACIHA</name>
<comment type="caution">
    <text evidence="2">The sequence shown here is derived from an EMBL/GenBank/DDBJ whole genome shotgun (WGS) entry which is preliminary data.</text>
</comment>
<dbReference type="EMBL" id="JAGFOT010000028">
    <property type="protein sequence ID" value="MBO3659513.1"/>
    <property type="molecule type" value="Genomic_DNA"/>
</dbReference>
<sequence length="119" mass="13522">MSKLFLQHSRPLLLSIGFMMGVSACAEPRGAVIPPTANDALHAMRQHDDGIVQLKLQKCLRSNPFEGQAGNNARYDQYDCQVVVERYDALLDQHFTQQQQILLDLRSDGWRAEWADKSH</sequence>
<accession>A0AAW4JAE7</accession>
<keyword evidence="1" id="KW-0732">Signal</keyword>
<evidence type="ECO:0000256" key="1">
    <source>
        <dbReference type="SAM" id="SignalP"/>
    </source>
</evidence>
<dbReference type="Proteomes" id="UP000670925">
    <property type="component" value="Unassembled WGS sequence"/>
</dbReference>